<sequence>MPAESVALQSIPTLSSLFKSGRATICRSITCASSSAASASKIHLYQGDITTLEVDTIVNAANHSLLGGGGVDGAIHRRAGRELVKECRGLNGCDTGDAKVTKAYDLPAKHIVHTVGPVFSKKNPEKSAKELRSAYRRSLEEASKLTNVKSIAFPSISTGVYGYPMEEATHIALSTIASYLNDSDDSQLQNFVFCTFSAEDYDVYLRLAPEHFHDG</sequence>
<dbReference type="CDD" id="cd02908">
    <property type="entry name" value="Macro_OAADPr_deacetylase"/>
    <property type="match status" value="1"/>
</dbReference>
<dbReference type="Pfam" id="PF01661">
    <property type="entry name" value="Macro"/>
    <property type="match status" value="1"/>
</dbReference>
<name>A0A0P1BPL4_9BASI</name>
<dbReference type="AlphaFoldDB" id="A0A0P1BPL4"/>
<reference evidence="2 3" key="1">
    <citation type="submission" date="2014-09" db="EMBL/GenBank/DDBJ databases">
        <authorList>
            <person name="Magalhaes I.L.F."/>
            <person name="Oliveira U."/>
            <person name="Santos F.R."/>
            <person name="Vidigal T.H.D.A."/>
            <person name="Brescovit A.D."/>
            <person name="Santos A.J."/>
        </authorList>
    </citation>
    <scope>NUCLEOTIDE SEQUENCE [LARGE SCALE GENOMIC DNA]</scope>
</reference>
<dbReference type="STRING" id="401625.A0A0P1BPL4"/>
<dbReference type="InterPro" id="IPR002589">
    <property type="entry name" value="Macro_dom"/>
</dbReference>
<keyword evidence="3" id="KW-1185">Reference proteome</keyword>
<evidence type="ECO:0000313" key="2">
    <source>
        <dbReference type="EMBL" id="CEH18191.1"/>
    </source>
</evidence>
<dbReference type="PANTHER" id="PTHR11106">
    <property type="entry name" value="GANGLIOSIDE INDUCED DIFFERENTIATION ASSOCIATED PROTEIN 2-RELATED"/>
    <property type="match status" value="1"/>
</dbReference>
<protein>
    <submittedName>
        <fullName evidence="2">Hismacro and SEC14 domain-containing proteins</fullName>
    </submittedName>
</protein>
<dbReference type="Proteomes" id="UP000054845">
    <property type="component" value="Unassembled WGS sequence"/>
</dbReference>
<dbReference type="Gene3D" id="3.40.220.10">
    <property type="entry name" value="Leucine Aminopeptidase, subunit E, domain 1"/>
    <property type="match status" value="1"/>
</dbReference>
<dbReference type="InterPro" id="IPR043472">
    <property type="entry name" value="Macro_dom-like"/>
</dbReference>
<dbReference type="NCBIfam" id="NF001664">
    <property type="entry name" value="PRK00431.1-6"/>
    <property type="match status" value="1"/>
</dbReference>
<evidence type="ECO:0000313" key="3">
    <source>
        <dbReference type="Proteomes" id="UP000054845"/>
    </source>
</evidence>
<dbReference type="EMBL" id="CCYA01000270">
    <property type="protein sequence ID" value="CEH18191.1"/>
    <property type="molecule type" value="Genomic_DNA"/>
</dbReference>
<dbReference type="PROSITE" id="PS51154">
    <property type="entry name" value="MACRO"/>
    <property type="match status" value="1"/>
</dbReference>
<organism evidence="2 3">
    <name type="scientific">Ceraceosorus bombacis</name>
    <dbReference type="NCBI Taxonomy" id="401625"/>
    <lineage>
        <taxon>Eukaryota</taxon>
        <taxon>Fungi</taxon>
        <taxon>Dikarya</taxon>
        <taxon>Basidiomycota</taxon>
        <taxon>Ustilaginomycotina</taxon>
        <taxon>Exobasidiomycetes</taxon>
        <taxon>Ceraceosorales</taxon>
        <taxon>Ceraceosoraceae</taxon>
        <taxon>Ceraceosorus</taxon>
    </lineage>
</organism>
<evidence type="ECO:0000259" key="1">
    <source>
        <dbReference type="PROSITE" id="PS51154"/>
    </source>
</evidence>
<dbReference type="OrthoDB" id="6077599at2759"/>
<dbReference type="SUPFAM" id="SSF52949">
    <property type="entry name" value="Macro domain-like"/>
    <property type="match status" value="1"/>
</dbReference>
<feature type="domain" description="Macro" evidence="1">
    <location>
        <begin position="29"/>
        <end position="212"/>
    </location>
</feature>
<dbReference type="PANTHER" id="PTHR11106:SF27">
    <property type="entry name" value="MACRO DOMAIN-CONTAINING PROTEIN"/>
    <property type="match status" value="1"/>
</dbReference>
<proteinExistence type="predicted"/>
<dbReference type="SMART" id="SM00506">
    <property type="entry name" value="A1pp"/>
    <property type="match status" value="1"/>
</dbReference>
<accession>A0A0P1BPL4</accession>